<comment type="function">
    <text evidence="4">Catalyzes the transfer of a formyl group from 10-formyltetrahydrofolate to 5-phospho-ribosyl-glycinamide (GAR), producing 5-phospho-ribosyl-N-formylglycinamide (FGAR) and tetrahydrofolate.</text>
</comment>
<feature type="site" description="Raises pKa of active site His" evidence="4">
    <location>
        <position position="151"/>
    </location>
</feature>
<evidence type="ECO:0000313" key="7">
    <source>
        <dbReference type="Proteomes" id="UP001172756"/>
    </source>
</evidence>
<reference evidence="6 7" key="1">
    <citation type="submission" date="2023-06" db="EMBL/GenBank/DDBJ databases">
        <title>SYSU T0a273.</title>
        <authorList>
            <person name="Gao L."/>
            <person name="Fang B.-Z."/>
            <person name="Li W.-J."/>
        </authorList>
    </citation>
    <scope>NUCLEOTIDE SEQUENCE [LARGE SCALE GENOMIC DNA]</scope>
    <source>
        <strain evidence="6 7">SYSU T0a273</strain>
    </source>
</reference>
<keyword evidence="3 4" id="KW-0658">Purine biosynthesis</keyword>
<dbReference type="Pfam" id="PF00551">
    <property type="entry name" value="Formyl_trans_N"/>
    <property type="match status" value="1"/>
</dbReference>
<evidence type="ECO:0000256" key="3">
    <source>
        <dbReference type="ARBA" id="ARBA00022755"/>
    </source>
</evidence>
<comment type="caution">
    <text evidence="6">The sequence shown here is derived from an EMBL/GenBank/DDBJ whole genome shotgun (WGS) entry which is preliminary data.</text>
</comment>
<dbReference type="EMBL" id="JAUHQB010000002">
    <property type="protein sequence ID" value="MDN4482726.1"/>
    <property type="molecule type" value="Genomic_DNA"/>
</dbReference>
<feature type="binding site" evidence="4">
    <location>
        <position position="113"/>
    </location>
    <ligand>
        <name>(6R)-10-formyltetrahydrofolate</name>
        <dbReference type="ChEBI" id="CHEBI:195366"/>
    </ligand>
</feature>
<dbReference type="EC" id="2.1.2.2" evidence="4"/>
<evidence type="ECO:0000256" key="4">
    <source>
        <dbReference type="HAMAP-Rule" id="MF_01930"/>
    </source>
</evidence>
<dbReference type="InterPro" id="IPR036477">
    <property type="entry name" value="Formyl_transf_N_sf"/>
</dbReference>
<dbReference type="GO" id="GO:0005829">
    <property type="term" value="C:cytosol"/>
    <property type="evidence" value="ECO:0007669"/>
    <property type="project" value="TreeGrafter"/>
</dbReference>
<dbReference type="FunFam" id="3.40.50.170:FF:000008">
    <property type="entry name" value="Phosphoribosylglycinamide formyltransferase"/>
    <property type="match status" value="1"/>
</dbReference>
<feature type="binding site" evidence="4">
    <location>
        <position position="71"/>
    </location>
    <ligand>
        <name>(6R)-10-formyltetrahydrofolate</name>
        <dbReference type="ChEBI" id="CHEBI:195366"/>
    </ligand>
</feature>
<keyword evidence="2 4" id="KW-0808">Transferase</keyword>
<dbReference type="Gene3D" id="3.40.50.170">
    <property type="entry name" value="Formyl transferase, N-terminal domain"/>
    <property type="match status" value="1"/>
</dbReference>
<proteinExistence type="inferred from homology"/>
<name>A0AB35MG24_9MICO</name>
<dbReference type="InterPro" id="IPR004607">
    <property type="entry name" value="GART"/>
</dbReference>
<comment type="pathway">
    <text evidence="1 4">Purine metabolism; IMP biosynthesis via de novo pathway; N(2)-formyl-N(1)-(5-phospho-D-ribosyl)glycinamide from N(1)-(5-phospho-D-ribosyl)glycinamide (10-formyl THF route): step 1/1.</text>
</comment>
<accession>A0AB35MG24</accession>
<gene>
    <name evidence="4 6" type="primary">purN</name>
    <name evidence="6" type="ORF">QQ002_04125</name>
</gene>
<dbReference type="PANTHER" id="PTHR43369:SF2">
    <property type="entry name" value="PHOSPHORIBOSYLGLYCINAMIDE FORMYLTRANSFERASE"/>
    <property type="match status" value="1"/>
</dbReference>
<dbReference type="InterPro" id="IPR002376">
    <property type="entry name" value="Formyl_transf_N"/>
</dbReference>
<comment type="catalytic activity">
    <reaction evidence="4">
        <text>N(1)-(5-phospho-beta-D-ribosyl)glycinamide + (6R)-10-formyltetrahydrofolate = N(2)-formyl-N(1)-(5-phospho-beta-D-ribosyl)glycinamide + (6S)-5,6,7,8-tetrahydrofolate + H(+)</text>
        <dbReference type="Rhea" id="RHEA:15053"/>
        <dbReference type="ChEBI" id="CHEBI:15378"/>
        <dbReference type="ChEBI" id="CHEBI:57453"/>
        <dbReference type="ChEBI" id="CHEBI:143788"/>
        <dbReference type="ChEBI" id="CHEBI:147286"/>
        <dbReference type="ChEBI" id="CHEBI:195366"/>
        <dbReference type="EC" id="2.1.2.2"/>
    </reaction>
</comment>
<dbReference type="NCBIfam" id="TIGR00639">
    <property type="entry name" value="PurN"/>
    <property type="match status" value="1"/>
</dbReference>
<dbReference type="PANTHER" id="PTHR43369">
    <property type="entry name" value="PHOSPHORIBOSYLGLYCINAMIDE FORMYLTRANSFERASE"/>
    <property type="match status" value="1"/>
</dbReference>
<evidence type="ECO:0000313" key="6">
    <source>
        <dbReference type="EMBL" id="MDN4482726.1"/>
    </source>
</evidence>
<comment type="caution">
    <text evidence="4">Lacks conserved residue(s) required for the propagation of feature annotation.</text>
</comment>
<dbReference type="HAMAP" id="MF_01930">
    <property type="entry name" value="PurN"/>
    <property type="match status" value="1"/>
</dbReference>
<comment type="similarity">
    <text evidence="4">Belongs to the GART family.</text>
</comment>
<evidence type="ECO:0000256" key="1">
    <source>
        <dbReference type="ARBA" id="ARBA00005054"/>
    </source>
</evidence>
<protein>
    <recommendedName>
        <fullName evidence="4">Phosphoribosylglycinamide formyltransferase</fullName>
        <ecNumber evidence="4">2.1.2.2</ecNumber>
    </recommendedName>
    <alternativeName>
        <fullName evidence="4">5'-phosphoribosylglycinamide transformylase</fullName>
    </alternativeName>
    <alternativeName>
        <fullName evidence="4">GAR transformylase</fullName>
        <shortName evidence="4">GART</shortName>
    </alternativeName>
</protein>
<dbReference type="AlphaFoldDB" id="A0AB35MG24"/>
<organism evidence="6 7">
    <name type="scientific">Demequina lignilytica</name>
    <dbReference type="NCBI Taxonomy" id="3051663"/>
    <lineage>
        <taxon>Bacteria</taxon>
        <taxon>Bacillati</taxon>
        <taxon>Actinomycetota</taxon>
        <taxon>Actinomycetes</taxon>
        <taxon>Micrococcales</taxon>
        <taxon>Demequinaceae</taxon>
        <taxon>Demequina</taxon>
    </lineage>
</organism>
<feature type="binding site" evidence="4">
    <location>
        <begin position="96"/>
        <end position="99"/>
    </location>
    <ligand>
        <name>(6R)-10-formyltetrahydrofolate</name>
        <dbReference type="ChEBI" id="CHEBI:195366"/>
    </ligand>
</feature>
<sequence length="214" mass="22332">MTNPTRPRRVVVLASGAGSTLRAVLEAATDEAYGARVVAVITDQDDAGALEIAHTAGLATAVVRMADFPDRATWDQALARAIGSFDPDLVLLAGFMRIVGAPSLERFGGRMLNTHPALLPAYPGAHAVRDALAGGAKVTGCTVIIVDAGVDTGPIVAQAPVEVAADDDEATLHERIKTVERRLVADTVGRMAREGWTVSGRTVRIGTPTSQEDS</sequence>
<dbReference type="SUPFAM" id="SSF53328">
    <property type="entry name" value="Formyltransferase"/>
    <property type="match status" value="1"/>
</dbReference>
<feature type="domain" description="Formyl transferase N-terminal" evidence="5">
    <location>
        <begin position="9"/>
        <end position="186"/>
    </location>
</feature>
<dbReference type="CDD" id="cd08645">
    <property type="entry name" value="FMT_core_GART"/>
    <property type="match status" value="1"/>
</dbReference>
<evidence type="ECO:0000259" key="5">
    <source>
        <dbReference type="Pfam" id="PF00551"/>
    </source>
</evidence>
<feature type="active site" description="Proton donor" evidence="4">
    <location>
        <position position="115"/>
    </location>
</feature>
<dbReference type="RefSeq" id="WP_301159801.1">
    <property type="nucleotide sequence ID" value="NZ_JAUHQB010000002.1"/>
</dbReference>
<dbReference type="Proteomes" id="UP001172756">
    <property type="component" value="Unassembled WGS sequence"/>
</dbReference>
<evidence type="ECO:0000256" key="2">
    <source>
        <dbReference type="ARBA" id="ARBA00022679"/>
    </source>
</evidence>
<dbReference type="GO" id="GO:0004644">
    <property type="term" value="F:phosphoribosylglycinamide formyltransferase activity"/>
    <property type="evidence" value="ECO:0007669"/>
    <property type="project" value="UniProtKB-UniRule"/>
</dbReference>
<dbReference type="GO" id="GO:0006189">
    <property type="term" value="P:'de novo' IMP biosynthetic process"/>
    <property type="evidence" value="ECO:0007669"/>
    <property type="project" value="UniProtKB-UniRule"/>
</dbReference>